<accession>A0ABT2Q8A3</accession>
<proteinExistence type="predicted"/>
<dbReference type="InterPro" id="IPR036388">
    <property type="entry name" value="WH-like_DNA-bd_sf"/>
</dbReference>
<gene>
    <name evidence="2" type="ORF">OB955_00155</name>
</gene>
<evidence type="ECO:0000313" key="3">
    <source>
        <dbReference type="Proteomes" id="UP001320972"/>
    </source>
</evidence>
<evidence type="ECO:0000259" key="1">
    <source>
        <dbReference type="Pfam" id="PF13338"/>
    </source>
</evidence>
<dbReference type="InterPro" id="IPR025159">
    <property type="entry name" value="AbiEi_N"/>
</dbReference>
<dbReference type="Proteomes" id="UP001320972">
    <property type="component" value="Unassembled WGS sequence"/>
</dbReference>
<evidence type="ECO:0000313" key="2">
    <source>
        <dbReference type="EMBL" id="MCU4971150.1"/>
    </source>
</evidence>
<keyword evidence="3" id="KW-1185">Reference proteome</keyword>
<name>A0ABT2Q8A3_9EURY</name>
<dbReference type="Gene3D" id="1.10.10.10">
    <property type="entry name" value="Winged helix-like DNA-binding domain superfamily/Winged helix DNA-binding domain"/>
    <property type="match status" value="1"/>
</dbReference>
<organism evidence="2 3">
    <name type="scientific">Natronoglomus mannanivorans</name>
    <dbReference type="NCBI Taxonomy" id="2979990"/>
    <lineage>
        <taxon>Archaea</taxon>
        <taxon>Methanobacteriati</taxon>
        <taxon>Methanobacteriota</taxon>
        <taxon>Stenosarchaea group</taxon>
        <taxon>Halobacteria</taxon>
        <taxon>Halobacteriales</taxon>
        <taxon>Natrialbaceae</taxon>
        <taxon>Natronoglomus</taxon>
    </lineage>
</organism>
<reference evidence="2 3" key="1">
    <citation type="submission" date="2022-09" db="EMBL/GenBank/DDBJ databases">
        <title>Enrichment on poylsaccharides allowed isolation of novel metabolic and taxonomic groups of Haloarchaea.</title>
        <authorList>
            <person name="Sorokin D.Y."/>
            <person name="Elcheninov A.G."/>
            <person name="Khizhniak T.V."/>
            <person name="Kolganova T.V."/>
            <person name="Kublanov I.V."/>
        </authorList>
    </citation>
    <scope>NUCLEOTIDE SEQUENCE [LARGE SCALE GENOMIC DNA]</scope>
    <source>
        <strain evidence="2 3">AArc-m2/3/4</strain>
    </source>
</reference>
<protein>
    <submittedName>
        <fullName evidence="2">MarR family transcriptional regulator</fullName>
    </submittedName>
</protein>
<dbReference type="Pfam" id="PF13338">
    <property type="entry name" value="AbiEi_4"/>
    <property type="match status" value="1"/>
</dbReference>
<comment type="caution">
    <text evidence="2">The sequence shown here is derived from an EMBL/GenBank/DDBJ whole genome shotgun (WGS) entry which is preliminary data.</text>
</comment>
<dbReference type="SUPFAM" id="SSF46785">
    <property type="entry name" value="Winged helix' DNA-binding domain"/>
    <property type="match status" value="1"/>
</dbReference>
<feature type="domain" description="AbiEi antitoxin N-terminal" evidence="1">
    <location>
        <begin position="14"/>
        <end position="66"/>
    </location>
</feature>
<dbReference type="InterPro" id="IPR036390">
    <property type="entry name" value="WH_DNA-bd_sf"/>
</dbReference>
<dbReference type="EMBL" id="JAOPKB010000001">
    <property type="protein sequence ID" value="MCU4971150.1"/>
    <property type="molecule type" value="Genomic_DNA"/>
</dbReference>
<sequence length="82" mass="9275">MRRRAGWMTQLDDEVLELLDSSGLVLSPSIIAYNLDRTREGVSQRLSLLVEHGLVVRVERGKYQITTEGEQYLAGELDADKL</sequence>